<dbReference type="Proteomes" id="UP000700596">
    <property type="component" value="Unassembled WGS sequence"/>
</dbReference>
<dbReference type="Pfam" id="PF13013">
    <property type="entry name" value="F-box-like_2"/>
    <property type="match status" value="1"/>
</dbReference>
<gene>
    <name evidence="3" type="ORF">B0J11DRAFT_566412</name>
</gene>
<evidence type="ECO:0000259" key="2">
    <source>
        <dbReference type="Pfam" id="PF13013"/>
    </source>
</evidence>
<evidence type="ECO:0000256" key="1">
    <source>
        <dbReference type="SAM" id="MobiDB-lite"/>
    </source>
</evidence>
<feature type="domain" description="F-box" evidence="2">
    <location>
        <begin position="49"/>
        <end position="128"/>
    </location>
</feature>
<dbReference type="OrthoDB" id="3795901at2759"/>
<dbReference type="AlphaFoldDB" id="A0A9P9E5L5"/>
<dbReference type="EMBL" id="JAGMWT010000004">
    <property type="protein sequence ID" value="KAH7130376.1"/>
    <property type="molecule type" value="Genomic_DNA"/>
</dbReference>
<organism evidence="3 4">
    <name type="scientific">Dendryphion nanum</name>
    <dbReference type="NCBI Taxonomy" id="256645"/>
    <lineage>
        <taxon>Eukaryota</taxon>
        <taxon>Fungi</taxon>
        <taxon>Dikarya</taxon>
        <taxon>Ascomycota</taxon>
        <taxon>Pezizomycotina</taxon>
        <taxon>Dothideomycetes</taxon>
        <taxon>Pleosporomycetidae</taxon>
        <taxon>Pleosporales</taxon>
        <taxon>Torulaceae</taxon>
        <taxon>Dendryphion</taxon>
    </lineage>
</organism>
<dbReference type="InterPro" id="IPR001810">
    <property type="entry name" value="F-box_dom"/>
</dbReference>
<proteinExistence type="predicted"/>
<keyword evidence="4" id="KW-1185">Reference proteome</keyword>
<accession>A0A9P9E5L5</accession>
<name>A0A9P9E5L5_9PLEO</name>
<dbReference type="PANTHER" id="PTHR42085">
    <property type="entry name" value="F-BOX DOMAIN-CONTAINING PROTEIN"/>
    <property type="match status" value="1"/>
</dbReference>
<comment type="caution">
    <text evidence="3">The sequence shown here is derived from an EMBL/GenBank/DDBJ whole genome shotgun (WGS) entry which is preliminary data.</text>
</comment>
<sequence length="353" mass="40541">MAPTAPPRVSPRTAKNRDFTLLPGEPRVHKPKLQKKGIQKVLSASDASSISLRDFEAEKPFPFLKLPGELRNRVYDYCVSTPQQALLQLLPRRHSLRSCQSPEKISKQHRKFTGLTQVCRQLRWEFRPLYMLAQEIGLDFTKINEYLNTFYPPGTPENSRAGNITVAISGRVTPFERRPEGVDVCLMLDVWANSWRIEAGFGRYYCPTYEPAGDGEAKDLYRLFGRMVLPDRKCTTMNRDWRGVLRGRWLAAVRVHRAPKLQDRPFIHCLYKPEFKEHWMNAEVSDVEASKKDEDGADIPSWLVRMGFTNMEYYDVKVGVINRPSLEKLNAGELSESSSPKKRKVIPVGLVEM</sequence>
<reference evidence="3" key="1">
    <citation type="journal article" date="2021" name="Nat. Commun.">
        <title>Genetic determinants of endophytism in the Arabidopsis root mycobiome.</title>
        <authorList>
            <person name="Mesny F."/>
            <person name="Miyauchi S."/>
            <person name="Thiergart T."/>
            <person name="Pickel B."/>
            <person name="Atanasova L."/>
            <person name="Karlsson M."/>
            <person name="Huettel B."/>
            <person name="Barry K.W."/>
            <person name="Haridas S."/>
            <person name="Chen C."/>
            <person name="Bauer D."/>
            <person name="Andreopoulos W."/>
            <person name="Pangilinan J."/>
            <person name="LaButti K."/>
            <person name="Riley R."/>
            <person name="Lipzen A."/>
            <person name="Clum A."/>
            <person name="Drula E."/>
            <person name="Henrissat B."/>
            <person name="Kohler A."/>
            <person name="Grigoriev I.V."/>
            <person name="Martin F.M."/>
            <person name="Hacquard S."/>
        </authorList>
    </citation>
    <scope>NUCLEOTIDE SEQUENCE</scope>
    <source>
        <strain evidence="3">MPI-CAGE-CH-0243</strain>
    </source>
</reference>
<evidence type="ECO:0000313" key="4">
    <source>
        <dbReference type="Proteomes" id="UP000700596"/>
    </source>
</evidence>
<protein>
    <recommendedName>
        <fullName evidence="2">F-box domain-containing protein</fullName>
    </recommendedName>
</protein>
<evidence type="ECO:0000313" key="3">
    <source>
        <dbReference type="EMBL" id="KAH7130376.1"/>
    </source>
</evidence>
<dbReference type="PANTHER" id="PTHR42085:SF1">
    <property type="entry name" value="F-BOX DOMAIN-CONTAINING PROTEIN"/>
    <property type="match status" value="1"/>
</dbReference>
<feature type="region of interest" description="Disordered" evidence="1">
    <location>
        <begin position="1"/>
        <end position="33"/>
    </location>
</feature>
<dbReference type="InterPro" id="IPR038883">
    <property type="entry name" value="AN11006-like"/>
</dbReference>